<sequence length="155" mass="16753">MGNCGSKKGFRLAPAQNSNPLSSLQPNPVVFAINKAQNYVPEENLIVFDGCCCINHYLYTDLPACLGCGVTLEALCLDVSCCLRPNTRRLACLCCEARCHGVDALCRGQSQACCCVQGFSLPPGRGEPVMLAKFFVVCYPTVGICMNQSNAMLRF</sequence>
<dbReference type="AlphaFoldDB" id="A0A8J6C552"/>
<comment type="caution">
    <text evidence="1">The sequence shown here is derived from an EMBL/GenBank/DDBJ whole genome shotgun (WGS) entry which is preliminary data.</text>
</comment>
<dbReference type="OMA" id="CEADICF"/>
<gene>
    <name evidence="1" type="ORF">KFE25_010834</name>
</gene>
<organism evidence="1 2">
    <name type="scientific">Diacronema lutheri</name>
    <name type="common">Unicellular marine alga</name>
    <name type="synonym">Monochrysis lutheri</name>
    <dbReference type="NCBI Taxonomy" id="2081491"/>
    <lineage>
        <taxon>Eukaryota</taxon>
        <taxon>Haptista</taxon>
        <taxon>Haptophyta</taxon>
        <taxon>Pavlovophyceae</taxon>
        <taxon>Pavlovales</taxon>
        <taxon>Pavlovaceae</taxon>
        <taxon>Diacronema</taxon>
    </lineage>
</organism>
<evidence type="ECO:0000313" key="1">
    <source>
        <dbReference type="EMBL" id="KAG8460779.1"/>
    </source>
</evidence>
<dbReference type="EMBL" id="JAGTXO010000030">
    <property type="protein sequence ID" value="KAG8460779.1"/>
    <property type="molecule type" value="Genomic_DNA"/>
</dbReference>
<dbReference type="Proteomes" id="UP000751190">
    <property type="component" value="Unassembled WGS sequence"/>
</dbReference>
<keyword evidence="2" id="KW-1185">Reference proteome</keyword>
<reference evidence="1" key="1">
    <citation type="submission" date="2021-05" db="EMBL/GenBank/DDBJ databases">
        <title>The genome of the haptophyte Pavlova lutheri (Diacronema luteri, Pavlovales) - a model for lipid biosynthesis in eukaryotic algae.</title>
        <authorList>
            <person name="Hulatt C.J."/>
            <person name="Posewitz M.C."/>
        </authorList>
    </citation>
    <scope>NUCLEOTIDE SEQUENCE</scope>
    <source>
        <strain evidence="1">NIVA-4/92</strain>
    </source>
</reference>
<protein>
    <submittedName>
        <fullName evidence="1">Uncharacterized protein</fullName>
    </submittedName>
</protein>
<evidence type="ECO:0000313" key="2">
    <source>
        <dbReference type="Proteomes" id="UP000751190"/>
    </source>
</evidence>
<accession>A0A8J6C552</accession>
<name>A0A8J6C552_DIALT</name>
<proteinExistence type="predicted"/>